<feature type="region of interest" description="Disordered" evidence="2">
    <location>
        <begin position="94"/>
        <end position="127"/>
    </location>
</feature>
<feature type="region of interest" description="Disordered" evidence="2">
    <location>
        <begin position="52"/>
        <end position="72"/>
    </location>
</feature>
<evidence type="ECO:0000313" key="4">
    <source>
        <dbReference type="EMBL" id="KAA8533824.1"/>
    </source>
</evidence>
<evidence type="ECO:0000313" key="5">
    <source>
        <dbReference type="Proteomes" id="UP000325577"/>
    </source>
</evidence>
<organism evidence="4 5">
    <name type="scientific">Nyssa sinensis</name>
    <dbReference type="NCBI Taxonomy" id="561372"/>
    <lineage>
        <taxon>Eukaryota</taxon>
        <taxon>Viridiplantae</taxon>
        <taxon>Streptophyta</taxon>
        <taxon>Embryophyta</taxon>
        <taxon>Tracheophyta</taxon>
        <taxon>Spermatophyta</taxon>
        <taxon>Magnoliopsida</taxon>
        <taxon>eudicotyledons</taxon>
        <taxon>Gunneridae</taxon>
        <taxon>Pentapetalae</taxon>
        <taxon>asterids</taxon>
        <taxon>Cornales</taxon>
        <taxon>Nyssaceae</taxon>
        <taxon>Nyssa</taxon>
    </lineage>
</organism>
<feature type="chain" id="PRO_5023875463" description="AT-hook motif nuclear-localized protein" evidence="3">
    <location>
        <begin position="25"/>
        <end position="127"/>
    </location>
</feature>
<dbReference type="AlphaFoldDB" id="A0A5J5AU71"/>
<dbReference type="InterPro" id="IPR039605">
    <property type="entry name" value="AHL"/>
</dbReference>
<accession>A0A5J5AU71</accession>
<dbReference type="Proteomes" id="UP000325577">
    <property type="component" value="Linkage Group LG18"/>
</dbReference>
<keyword evidence="1" id="KW-0804">Transcription</keyword>
<proteinExistence type="predicted"/>
<comment type="domain">
    <text evidence="1">The PPC domain mediates interactions between AHL proteins.</text>
</comment>
<dbReference type="EMBL" id="CM018041">
    <property type="protein sequence ID" value="KAA8533824.1"/>
    <property type="molecule type" value="Genomic_DNA"/>
</dbReference>
<dbReference type="GO" id="GO:0005634">
    <property type="term" value="C:nucleus"/>
    <property type="evidence" value="ECO:0007669"/>
    <property type="project" value="UniProtKB-SubCell"/>
</dbReference>
<protein>
    <recommendedName>
        <fullName evidence="1">AT-hook motif nuclear-localized protein</fullName>
    </recommendedName>
</protein>
<comment type="subcellular location">
    <subcellularLocation>
        <location evidence="1">Nucleus</location>
    </subcellularLocation>
</comment>
<keyword evidence="5" id="KW-1185">Reference proteome</keyword>
<comment type="function">
    <text evidence="1">Transcription factor that specifically binds AT-rich DNA sequences related to the nuclear matrix attachment regions (MARs).</text>
</comment>
<feature type="signal peptide" evidence="3">
    <location>
        <begin position="1"/>
        <end position="24"/>
    </location>
</feature>
<feature type="compositionally biased region" description="Polar residues" evidence="2">
    <location>
        <begin position="94"/>
        <end position="107"/>
    </location>
</feature>
<sequence length="127" mass="12888">MVAVVGGGLAGLLVAAGPIQVVVGSFLTGHQQEQKPKKHKFEAPAVFAPVPAPAPAPAPANPISGEGTEAVDAGPMLNLTSSFSFNGYNMASMNSMQGSKNVTTENKISLPGVESKDPSPPKCEVSC</sequence>
<dbReference type="PANTHER" id="PTHR31500:SF18">
    <property type="entry name" value="AT-HOOK MOTIF NUCLEAR-LOCALIZED PROTEIN 3"/>
    <property type="match status" value="1"/>
</dbReference>
<name>A0A5J5AU71_9ASTE</name>
<reference evidence="4 5" key="1">
    <citation type="submission" date="2019-09" db="EMBL/GenBank/DDBJ databases">
        <title>A chromosome-level genome assembly of the Chinese tupelo Nyssa sinensis.</title>
        <authorList>
            <person name="Yang X."/>
            <person name="Kang M."/>
            <person name="Yang Y."/>
            <person name="Xiong H."/>
            <person name="Wang M."/>
            <person name="Zhang Z."/>
            <person name="Wang Z."/>
            <person name="Wu H."/>
            <person name="Ma T."/>
            <person name="Liu J."/>
            <person name="Xi Z."/>
        </authorList>
    </citation>
    <scope>NUCLEOTIDE SEQUENCE [LARGE SCALE GENOMIC DNA]</scope>
    <source>
        <strain evidence="4">J267</strain>
        <tissue evidence="4">Leaf</tissue>
    </source>
</reference>
<dbReference type="GO" id="GO:0003680">
    <property type="term" value="F:minor groove of adenine-thymine-rich DNA binding"/>
    <property type="evidence" value="ECO:0007669"/>
    <property type="project" value="UniProtKB-UniRule"/>
</dbReference>
<keyword evidence="3" id="KW-0732">Signal</keyword>
<dbReference type="PANTHER" id="PTHR31500">
    <property type="entry name" value="AT-HOOK MOTIF NUCLEAR-LOCALIZED PROTEIN 9"/>
    <property type="match status" value="1"/>
</dbReference>
<evidence type="ECO:0000256" key="2">
    <source>
        <dbReference type="SAM" id="MobiDB-lite"/>
    </source>
</evidence>
<gene>
    <name evidence="4" type="ORF">F0562_031341</name>
</gene>
<keyword evidence="1" id="KW-0238">DNA-binding</keyword>
<keyword evidence="1" id="KW-0539">Nucleus</keyword>
<evidence type="ECO:0000256" key="1">
    <source>
        <dbReference type="RuleBase" id="RU367031"/>
    </source>
</evidence>
<evidence type="ECO:0000256" key="3">
    <source>
        <dbReference type="SAM" id="SignalP"/>
    </source>
</evidence>
<keyword evidence="1" id="KW-0805">Transcription regulation</keyword>